<dbReference type="RefSeq" id="WP_331850979.1">
    <property type="nucleotide sequence ID" value="NZ_JARXNK020000100.1"/>
</dbReference>
<dbReference type="PANTHER" id="PTHR44757">
    <property type="entry name" value="DIGUANYLATE CYCLASE DGCP"/>
    <property type="match status" value="1"/>
</dbReference>
<dbReference type="InterPro" id="IPR001633">
    <property type="entry name" value="EAL_dom"/>
</dbReference>
<dbReference type="SUPFAM" id="SSF55073">
    <property type="entry name" value="Nucleotide cyclase"/>
    <property type="match status" value="1"/>
</dbReference>
<dbReference type="InterPro" id="IPR007892">
    <property type="entry name" value="CHASE4"/>
</dbReference>
<dbReference type="SMART" id="SM00267">
    <property type="entry name" value="GGDEF"/>
    <property type="match status" value="1"/>
</dbReference>
<dbReference type="PROSITE" id="PS50887">
    <property type="entry name" value="GGDEF"/>
    <property type="match status" value="1"/>
</dbReference>
<organism evidence="4 5">
    <name type="scientific">Raoultella lignicola</name>
    <dbReference type="NCBI Taxonomy" id="3040939"/>
    <lineage>
        <taxon>Bacteria</taxon>
        <taxon>Pseudomonadati</taxon>
        <taxon>Pseudomonadota</taxon>
        <taxon>Gammaproteobacteria</taxon>
        <taxon>Enterobacterales</taxon>
        <taxon>Enterobacteriaceae</taxon>
        <taxon>Klebsiella/Raoultella group</taxon>
        <taxon>Raoultella</taxon>
    </lineage>
</organism>
<dbReference type="InterPro" id="IPR035919">
    <property type="entry name" value="EAL_sf"/>
</dbReference>
<dbReference type="CDD" id="cd01949">
    <property type="entry name" value="GGDEF"/>
    <property type="match status" value="1"/>
</dbReference>
<dbReference type="SMART" id="SM00052">
    <property type="entry name" value="EAL"/>
    <property type="match status" value="1"/>
</dbReference>
<dbReference type="CDD" id="cd01948">
    <property type="entry name" value="EAL"/>
    <property type="match status" value="1"/>
</dbReference>
<feature type="domain" description="EAL" evidence="2">
    <location>
        <begin position="469"/>
        <end position="718"/>
    </location>
</feature>
<dbReference type="InterPro" id="IPR029787">
    <property type="entry name" value="Nucleotide_cyclase"/>
</dbReference>
<keyword evidence="5" id="KW-1185">Reference proteome</keyword>
<dbReference type="Pfam" id="PF05228">
    <property type="entry name" value="CHASE4"/>
    <property type="match status" value="1"/>
</dbReference>
<feature type="transmembrane region" description="Helical" evidence="1">
    <location>
        <begin position="16"/>
        <end position="37"/>
    </location>
</feature>
<dbReference type="Gene3D" id="3.20.20.450">
    <property type="entry name" value="EAL domain"/>
    <property type="match status" value="1"/>
</dbReference>
<feature type="transmembrane region" description="Helical" evidence="1">
    <location>
        <begin position="265"/>
        <end position="286"/>
    </location>
</feature>
<evidence type="ECO:0000313" key="4">
    <source>
        <dbReference type="EMBL" id="MEL0551504.1"/>
    </source>
</evidence>
<gene>
    <name evidence="4" type="ORF">QFI96_007305</name>
</gene>
<dbReference type="InterPro" id="IPR052155">
    <property type="entry name" value="Biofilm_reg_signaling"/>
</dbReference>
<comment type="caution">
    <text evidence="4">The sequence shown here is derived from an EMBL/GenBank/DDBJ whole genome shotgun (WGS) entry which is preliminary data.</text>
</comment>
<sequence>MVNLPGWRNLPSAKTLSVMIFLAGIGLIVSIISLLYFSQHLIGIKTNEIDRHRSILSVDGAVQTSVTRVLSLVQDNSIWDDAVRQTYAPVLDTTWLYDSWGSGFKIDDLYDGMFVLDQHYQMLWGSFRSKTLNETDIRFFGSGLRALMTKHGEDLRSGKSAYAGITRTQAGIAFIGIGLIRPSMGRLQVHDDTRRYLVVTRHINADILEKLGNTFQIRGLHATDRGGEYSVPLRTSAGETVGYLSWQPRLPGAEAAHAASTGIRLIALLAASLILLFILLSCLGLYKLACGEKLARQIAMTDWLSKLPNRRALFGRLNQICEKTQHEVQCVVFIDLDGFKDVNDNYGHEVGDALIAHIARELQERVPSDGLLARMGGDEFAMSVGGEQSIAQASAFAWAVLEMLKSPVAIGERKIYISASIGIASGTPATCSSTELFRRADIAMYHSKKSGKGRTTWYDESLNDTRQYQLNIENGIRQGLENEEFDVWYQPIVNADTLVVVGVEALLRWPRRPEGPLPPDAFIGIAESSGLIYALGQFALYRACSDLRALDDLMLSVNISPAQFRDPEFESRVVQVLARCHFPARRLQIEVTESYVMENPARALAAIENLKALGTSVALDDFGIGYSSIGYLRSFHFDTLKIDKSLAGVVDVDAQAAELVRGTVRIAGALGMTVVAEGVENQQQLALLRRAGCDRLQGFYFSEPMPIAALRQLRQQQG</sequence>
<evidence type="ECO:0000256" key="1">
    <source>
        <dbReference type="SAM" id="Phobius"/>
    </source>
</evidence>
<evidence type="ECO:0000313" key="5">
    <source>
        <dbReference type="Proteomes" id="UP001312893"/>
    </source>
</evidence>
<protein>
    <submittedName>
        <fullName evidence="4">Bifunctional diguanylate cyclase/phosphodiesterase</fullName>
    </submittedName>
</protein>
<keyword evidence="1" id="KW-0472">Membrane</keyword>
<dbReference type="SUPFAM" id="SSF141868">
    <property type="entry name" value="EAL domain-like"/>
    <property type="match status" value="1"/>
</dbReference>
<dbReference type="InterPro" id="IPR043128">
    <property type="entry name" value="Rev_trsase/Diguanyl_cyclase"/>
</dbReference>
<dbReference type="InterPro" id="IPR000160">
    <property type="entry name" value="GGDEF_dom"/>
</dbReference>
<dbReference type="PANTHER" id="PTHR44757:SF2">
    <property type="entry name" value="BIOFILM ARCHITECTURE MAINTENANCE PROTEIN MBAA"/>
    <property type="match status" value="1"/>
</dbReference>
<keyword evidence="1" id="KW-1133">Transmembrane helix</keyword>
<dbReference type="EMBL" id="JARXNK020000100">
    <property type="protein sequence ID" value="MEL0551504.1"/>
    <property type="molecule type" value="Genomic_DNA"/>
</dbReference>
<accession>A0ABU9F7P5</accession>
<proteinExistence type="predicted"/>
<evidence type="ECO:0000259" key="3">
    <source>
        <dbReference type="PROSITE" id="PS50887"/>
    </source>
</evidence>
<dbReference type="Pfam" id="PF00990">
    <property type="entry name" value="GGDEF"/>
    <property type="match status" value="1"/>
</dbReference>
<dbReference type="Gene3D" id="3.30.70.270">
    <property type="match status" value="1"/>
</dbReference>
<dbReference type="NCBIfam" id="TIGR00254">
    <property type="entry name" value="GGDEF"/>
    <property type="match status" value="1"/>
</dbReference>
<keyword evidence="1" id="KW-0812">Transmembrane</keyword>
<dbReference type="Pfam" id="PF00563">
    <property type="entry name" value="EAL"/>
    <property type="match status" value="1"/>
</dbReference>
<dbReference type="PROSITE" id="PS50883">
    <property type="entry name" value="EAL"/>
    <property type="match status" value="1"/>
</dbReference>
<evidence type="ECO:0000259" key="2">
    <source>
        <dbReference type="PROSITE" id="PS50883"/>
    </source>
</evidence>
<dbReference type="Proteomes" id="UP001312893">
    <property type="component" value="Unassembled WGS sequence"/>
</dbReference>
<feature type="domain" description="GGDEF" evidence="3">
    <location>
        <begin position="327"/>
        <end position="460"/>
    </location>
</feature>
<reference evidence="4 5" key="1">
    <citation type="submission" date="2024-04" db="EMBL/GenBank/DDBJ databases">
        <title>Two novel Raoultella species associated with bleeding cankers of broadleaf hosts, Raoultella scottia sp. nov. and Raoultella lignicola sp. nov.</title>
        <authorList>
            <person name="Brady C.L."/>
        </authorList>
    </citation>
    <scope>NUCLEOTIDE SEQUENCE [LARGE SCALE GENOMIC DNA]</scope>
    <source>
        <strain evidence="4 5">TW_WC1a.1</strain>
    </source>
</reference>
<name>A0ABU9F7P5_9ENTR</name>